<reference evidence="1" key="2">
    <citation type="submission" date="2011-02" db="EMBL/GenBank/DDBJ databases">
        <authorList>
            <person name="MacLean D."/>
        </authorList>
    </citation>
    <scope>NUCLEOTIDE SEQUENCE</scope>
</reference>
<organism evidence="1">
    <name type="scientific">Albugo laibachii Nc14</name>
    <dbReference type="NCBI Taxonomy" id="890382"/>
    <lineage>
        <taxon>Eukaryota</taxon>
        <taxon>Sar</taxon>
        <taxon>Stramenopiles</taxon>
        <taxon>Oomycota</taxon>
        <taxon>Peronosporomycetes</taxon>
        <taxon>Albuginales</taxon>
        <taxon>Albuginaceae</taxon>
        <taxon>Albugo</taxon>
    </lineage>
</organism>
<protein>
    <submittedName>
        <fullName evidence="1">AlNc14C352G10913 protein</fullName>
    </submittedName>
</protein>
<proteinExistence type="predicted"/>
<dbReference type="HOGENOM" id="CLU_2163135_0_0_1"/>
<evidence type="ECO:0000313" key="1">
    <source>
        <dbReference type="EMBL" id="CCA26155.1"/>
    </source>
</evidence>
<sequence length="111" mass="12954">MQTFFYDTLEDYCCVFLRDMYDIGTVYHLCTSSVPFCLKHPMGRMSDLSWYATRAERGVGEGLDKKIDNRVQLWYCVPVVYQLCTILFKIVRWVGDRTYYGMGASETSLDV</sequence>
<reference evidence="1" key="1">
    <citation type="journal article" date="2011" name="PLoS Biol.">
        <title>Gene gain and loss during evolution of obligate parasitism in the white rust pathogen of Arabidopsis thaliana.</title>
        <authorList>
            <person name="Kemen E."/>
            <person name="Gardiner A."/>
            <person name="Schultz-Larsen T."/>
            <person name="Kemen A.C."/>
            <person name="Balmuth A.L."/>
            <person name="Robert-Seilaniantz A."/>
            <person name="Bailey K."/>
            <person name="Holub E."/>
            <person name="Studholme D.J."/>
            <person name="Maclean D."/>
            <person name="Jones J.D."/>
        </authorList>
    </citation>
    <scope>NUCLEOTIDE SEQUENCE</scope>
</reference>
<name>F0WXG3_9STRA</name>
<dbReference type="AlphaFoldDB" id="F0WXG3"/>
<accession>F0WXG3</accession>
<gene>
    <name evidence="1" type="primary">AlNc14C352G10913</name>
    <name evidence="1" type="ORF">ALNC14_122990</name>
</gene>
<dbReference type="EMBL" id="FR824397">
    <property type="protein sequence ID" value="CCA26155.1"/>
    <property type="molecule type" value="Genomic_DNA"/>
</dbReference>